<keyword evidence="2" id="KW-1185">Reference proteome</keyword>
<sequence>TNPPMTPEIVGLFVNNIHMVPDLLSYAYVNSIWNMAALQKLYRGSLDDVQFRTPNIRFLNYLFVASR</sequence>
<dbReference type="AlphaFoldDB" id="A0A2I1BU72"/>
<name>A0A2I1BU72_ASPN1</name>
<proteinExistence type="predicted"/>
<reference evidence="2" key="1">
    <citation type="journal article" date="2018" name="Proc. Natl. Acad. Sci. U.S.A.">
        <title>Linking secondary metabolites to gene clusters through genome sequencing of six diverse Aspergillus species.</title>
        <authorList>
            <person name="Kaerboelling I."/>
            <person name="Vesth T.C."/>
            <person name="Frisvad J.C."/>
            <person name="Nybo J.L."/>
            <person name="Theobald S."/>
            <person name="Kuo A."/>
            <person name="Bowyer P."/>
            <person name="Matsuda Y."/>
            <person name="Mondo S."/>
            <person name="Lyhne E.K."/>
            <person name="Kogle M.E."/>
            <person name="Clum A."/>
            <person name="Lipzen A."/>
            <person name="Salamov A."/>
            <person name="Ngan C.Y."/>
            <person name="Daum C."/>
            <person name="Chiniquy J."/>
            <person name="Barry K."/>
            <person name="LaButti K."/>
            <person name="Haridas S."/>
            <person name="Simmons B.A."/>
            <person name="Magnuson J.K."/>
            <person name="Mortensen U.H."/>
            <person name="Larsen T.O."/>
            <person name="Grigoriev I.V."/>
            <person name="Baker S.E."/>
            <person name="Andersen M.R."/>
        </authorList>
    </citation>
    <scope>NUCLEOTIDE SEQUENCE [LARGE SCALE GENOMIC DNA]</scope>
    <source>
        <strain evidence="2">IBT 16806</strain>
    </source>
</reference>
<dbReference type="GeneID" id="36529025"/>
<feature type="non-terminal residue" evidence="1">
    <location>
        <position position="67"/>
    </location>
</feature>
<protein>
    <submittedName>
        <fullName evidence="1">Uncharacterized protein</fullName>
    </submittedName>
</protein>
<comment type="caution">
    <text evidence="1">The sequence shown here is derived from an EMBL/GenBank/DDBJ whole genome shotgun (WGS) entry which is preliminary data.</text>
</comment>
<dbReference type="VEuPathDB" id="FungiDB:P174DRAFT_339254"/>
<gene>
    <name evidence="1" type="ORF">P174DRAFT_339254</name>
</gene>
<dbReference type="RefSeq" id="XP_024677426.1">
    <property type="nucleotide sequence ID" value="XM_024821699.1"/>
</dbReference>
<feature type="non-terminal residue" evidence="1">
    <location>
        <position position="1"/>
    </location>
</feature>
<dbReference type="OrthoDB" id="5426109at2759"/>
<organism evidence="1 2">
    <name type="scientific">Aspergillus novofumigatus (strain IBT 16806)</name>
    <dbReference type="NCBI Taxonomy" id="1392255"/>
    <lineage>
        <taxon>Eukaryota</taxon>
        <taxon>Fungi</taxon>
        <taxon>Dikarya</taxon>
        <taxon>Ascomycota</taxon>
        <taxon>Pezizomycotina</taxon>
        <taxon>Eurotiomycetes</taxon>
        <taxon>Eurotiomycetidae</taxon>
        <taxon>Eurotiales</taxon>
        <taxon>Aspergillaceae</taxon>
        <taxon>Aspergillus</taxon>
        <taxon>Aspergillus subgen. Fumigati</taxon>
    </lineage>
</organism>
<dbReference type="STRING" id="1392255.A0A2I1BU72"/>
<evidence type="ECO:0000313" key="2">
    <source>
        <dbReference type="Proteomes" id="UP000234474"/>
    </source>
</evidence>
<dbReference type="Proteomes" id="UP000234474">
    <property type="component" value="Unassembled WGS sequence"/>
</dbReference>
<dbReference type="EMBL" id="MSZS01000012">
    <property type="protein sequence ID" value="PKX88831.1"/>
    <property type="molecule type" value="Genomic_DNA"/>
</dbReference>
<accession>A0A2I1BU72</accession>
<evidence type="ECO:0000313" key="1">
    <source>
        <dbReference type="EMBL" id="PKX88831.1"/>
    </source>
</evidence>